<dbReference type="EC" id="2.7.10.2" evidence="4"/>
<evidence type="ECO:0000256" key="4">
    <source>
        <dbReference type="ARBA" id="ARBA00011903"/>
    </source>
</evidence>
<dbReference type="InterPro" id="IPR025669">
    <property type="entry name" value="AAA_dom"/>
</dbReference>
<keyword evidence="12 16" id="KW-1133">Transmembrane helix</keyword>
<dbReference type="AlphaFoldDB" id="A0A159Z0R3"/>
<dbReference type="GO" id="GO:0005886">
    <property type="term" value="C:plasma membrane"/>
    <property type="evidence" value="ECO:0007669"/>
    <property type="project" value="UniProtKB-SubCell"/>
</dbReference>
<name>A0A159Z0R3_9RHOB</name>
<evidence type="ECO:0000256" key="7">
    <source>
        <dbReference type="ARBA" id="ARBA00022679"/>
    </source>
</evidence>
<dbReference type="STRING" id="1335048.AKL17_1256"/>
<dbReference type="KEGG" id="daa:AKL17_1256"/>
<evidence type="ECO:0000259" key="18">
    <source>
        <dbReference type="Pfam" id="PF13614"/>
    </source>
</evidence>
<evidence type="ECO:0000259" key="17">
    <source>
        <dbReference type="Pfam" id="PF02706"/>
    </source>
</evidence>
<protein>
    <recommendedName>
        <fullName evidence="4">non-specific protein-tyrosine kinase</fullName>
        <ecNumber evidence="4">2.7.10.2</ecNumber>
    </recommendedName>
</protein>
<evidence type="ECO:0000256" key="10">
    <source>
        <dbReference type="ARBA" id="ARBA00022777"/>
    </source>
</evidence>
<dbReference type="NCBIfam" id="TIGR01007">
    <property type="entry name" value="eps_fam"/>
    <property type="match status" value="1"/>
</dbReference>
<feature type="domain" description="Tyrosine-protein kinase G-rich" evidence="19">
    <location>
        <begin position="372"/>
        <end position="446"/>
    </location>
</feature>
<dbReference type="GO" id="GO:0004715">
    <property type="term" value="F:non-membrane spanning protein tyrosine kinase activity"/>
    <property type="evidence" value="ECO:0007669"/>
    <property type="project" value="UniProtKB-EC"/>
</dbReference>
<accession>A0A159Z0R3</accession>
<evidence type="ECO:0000256" key="12">
    <source>
        <dbReference type="ARBA" id="ARBA00022989"/>
    </source>
</evidence>
<dbReference type="RefSeq" id="WP_066811630.1">
    <property type="nucleotide sequence ID" value="NZ_CP012661.1"/>
</dbReference>
<evidence type="ECO:0000256" key="13">
    <source>
        <dbReference type="ARBA" id="ARBA00023136"/>
    </source>
</evidence>
<dbReference type="InterPro" id="IPR003856">
    <property type="entry name" value="LPS_length_determ_N"/>
</dbReference>
<keyword evidence="6" id="KW-0997">Cell inner membrane</keyword>
<dbReference type="InterPro" id="IPR032807">
    <property type="entry name" value="GNVR"/>
</dbReference>
<gene>
    <name evidence="20" type="ORF">AKL17_1256</name>
</gene>
<feature type="domain" description="Polysaccharide chain length determinant N-terminal" evidence="17">
    <location>
        <begin position="21"/>
        <end position="112"/>
    </location>
</feature>
<feature type="domain" description="AAA" evidence="18">
    <location>
        <begin position="522"/>
        <end position="667"/>
    </location>
</feature>
<dbReference type="InterPro" id="IPR027417">
    <property type="entry name" value="P-loop_NTPase"/>
</dbReference>
<dbReference type="InterPro" id="IPR005702">
    <property type="entry name" value="Wzc-like_C"/>
</dbReference>
<keyword evidence="8 16" id="KW-0812">Transmembrane</keyword>
<evidence type="ECO:0000256" key="16">
    <source>
        <dbReference type="SAM" id="Phobius"/>
    </source>
</evidence>
<dbReference type="GO" id="GO:0005524">
    <property type="term" value="F:ATP binding"/>
    <property type="evidence" value="ECO:0007669"/>
    <property type="project" value="UniProtKB-KW"/>
</dbReference>
<evidence type="ECO:0000256" key="5">
    <source>
        <dbReference type="ARBA" id="ARBA00022475"/>
    </source>
</evidence>
<comment type="similarity">
    <text evidence="3">Belongs to the etk/wzc family.</text>
</comment>
<dbReference type="InterPro" id="IPR050445">
    <property type="entry name" value="Bact_polysacc_biosynth/exp"/>
</dbReference>
<keyword evidence="11" id="KW-0067">ATP-binding</keyword>
<keyword evidence="14" id="KW-0829">Tyrosine-protein kinase</keyword>
<dbReference type="Pfam" id="PF02706">
    <property type="entry name" value="Wzz"/>
    <property type="match status" value="1"/>
</dbReference>
<dbReference type="EMBL" id="CP012661">
    <property type="protein sequence ID" value="AMY68512.1"/>
    <property type="molecule type" value="Genomic_DNA"/>
</dbReference>
<dbReference type="PATRIC" id="fig|1335048.3.peg.1303"/>
<proteinExistence type="inferred from homology"/>
<evidence type="ECO:0000313" key="21">
    <source>
        <dbReference type="Proteomes" id="UP000076128"/>
    </source>
</evidence>
<comment type="similarity">
    <text evidence="2">Belongs to the CpsD/CapB family.</text>
</comment>
<keyword evidence="21" id="KW-1185">Reference proteome</keyword>
<evidence type="ECO:0000256" key="14">
    <source>
        <dbReference type="ARBA" id="ARBA00023137"/>
    </source>
</evidence>
<evidence type="ECO:0000256" key="8">
    <source>
        <dbReference type="ARBA" id="ARBA00022692"/>
    </source>
</evidence>
<evidence type="ECO:0000256" key="11">
    <source>
        <dbReference type="ARBA" id="ARBA00022840"/>
    </source>
</evidence>
<keyword evidence="7" id="KW-0808">Transferase</keyword>
<evidence type="ECO:0000256" key="6">
    <source>
        <dbReference type="ARBA" id="ARBA00022519"/>
    </source>
</evidence>
<evidence type="ECO:0000256" key="1">
    <source>
        <dbReference type="ARBA" id="ARBA00004429"/>
    </source>
</evidence>
<keyword evidence="13 16" id="KW-0472">Membrane</keyword>
<evidence type="ECO:0000259" key="19">
    <source>
        <dbReference type="Pfam" id="PF13807"/>
    </source>
</evidence>
<dbReference type="Pfam" id="PF13614">
    <property type="entry name" value="AAA_31"/>
    <property type="match status" value="1"/>
</dbReference>
<keyword evidence="9" id="KW-0547">Nucleotide-binding</keyword>
<dbReference type="CDD" id="cd05387">
    <property type="entry name" value="BY-kinase"/>
    <property type="match status" value="1"/>
</dbReference>
<feature type="transmembrane region" description="Helical" evidence="16">
    <location>
        <begin position="35"/>
        <end position="53"/>
    </location>
</feature>
<evidence type="ECO:0000256" key="3">
    <source>
        <dbReference type="ARBA" id="ARBA00008883"/>
    </source>
</evidence>
<comment type="subcellular location">
    <subcellularLocation>
        <location evidence="1">Cell inner membrane</location>
        <topology evidence="1">Multi-pass membrane protein</topology>
    </subcellularLocation>
</comment>
<organism evidence="20 21">
    <name type="scientific">Frigidibacter mobilis</name>
    <dbReference type="NCBI Taxonomy" id="1335048"/>
    <lineage>
        <taxon>Bacteria</taxon>
        <taxon>Pseudomonadati</taxon>
        <taxon>Pseudomonadota</taxon>
        <taxon>Alphaproteobacteria</taxon>
        <taxon>Rhodobacterales</taxon>
        <taxon>Paracoccaceae</taxon>
        <taxon>Frigidibacter</taxon>
    </lineage>
</organism>
<reference evidence="20 21" key="1">
    <citation type="submission" date="2015-09" db="EMBL/GenBank/DDBJ databases">
        <title>Complete genome sequence of Defluviimonas alba cai42t isolated from an oilfield in Xinjiang.</title>
        <authorList>
            <person name="Geng S."/>
            <person name="Pan X."/>
            <person name="Wu X."/>
        </authorList>
    </citation>
    <scope>NUCLEOTIDE SEQUENCE [LARGE SCALE GENOMIC DNA]</scope>
    <source>
        <strain evidence="21">cai42</strain>
    </source>
</reference>
<keyword evidence="10" id="KW-0418">Kinase</keyword>
<evidence type="ECO:0000313" key="20">
    <source>
        <dbReference type="EMBL" id="AMY68512.1"/>
    </source>
</evidence>
<evidence type="ECO:0000256" key="2">
    <source>
        <dbReference type="ARBA" id="ARBA00007316"/>
    </source>
</evidence>
<comment type="catalytic activity">
    <reaction evidence="15">
        <text>L-tyrosyl-[protein] + ATP = O-phospho-L-tyrosyl-[protein] + ADP + H(+)</text>
        <dbReference type="Rhea" id="RHEA:10596"/>
        <dbReference type="Rhea" id="RHEA-COMP:10136"/>
        <dbReference type="Rhea" id="RHEA-COMP:20101"/>
        <dbReference type="ChEBI" id="CHEBI:15378"/>
        <dbReference type="ChEBI" id="CHEBI:30616"/>
        <dbReference type="ChEBI" id="CHEBI:46858"/>
        <dbReference type="ChEBI" id="CHEBI:61978"/>
        <dbReference type="ChEBI" id="CHEBI:456216"/>
        <dbReference type="EC" id="2.7.10.2"/>
    </reaction>
</comment>
<dbReference type="Proteomes" id="UP000076128">
    <property type="component" value="Chromosome"/>
</dbReference>
<dbReference type="Gene3D" id="3.40.50.300">
    <property type="entry name" value="P-loop containing nucleotide triphosphate hydrolases"/>
    <property type="match status" value="1"/>
</dbReference>
<evidence type="ECO:0000256" key="9">
    <source>
        <dbReference type="ARBA" id="ARBA00022741"/>
    </source>
</evidence>
<dbReference type="PANTHER" id="PTHR32309:SF13">
    <property type="entry name" value="FERRIC ENTEROBACTIN TRANSPORT PROTEIN FEPE"/>
    <property type="match status" value="1"/>
</dbReference>
<evidence type="ECO:0000256" key="15">
    <source>
        <dbReference type="ARBA" id="ARBA00051245"/>
    </source>
</evidence>
<dbReference type="OrthoDB" id="230260at2"/>
<keyword evidence="5" id="KW-1003">Cell membrane</keyword>
<dbReference type="PANTHER" id="PTHR32309">
    <property type="entry name" value="TYROSINE-PROTEIN KINASE"/>
    <property type="match status" value="1"/>
</dbReference>
<dbReference type="Pfam" id="PF13807">
    <property type="entry name" value="GNVR"/>
    <property type="match status" value="1"/>
</dbReference>
<sequence>MLHNPAKVQTASAQAADDDVINIATLFGTLWRGKLLISVCTVIAVLIGGYYAYVAATPRFQSTSVVILDTREEQVSGLEGVLGGLSGDSTVVSTEVEVLRARSLMRKVVEKLNLSADPEFNGDLREPGTIARVKAAVRSILPARSHGVAEPDIAQKRMMDSVVSELLDKTTIRNVPNSLVFQISVETESPIKSVLIADTIAELYILEQLQVKFDATEQATDWLSARVIELQATLEAAEGRLQDFRASVQLVDEKTLLALDRQAKDLRERTSSSESQSAALQQRVEALRGATDRAAQAEVSDDAVLKRLLQESGGNLTPEDTRSFDLRFEQILARAELEATRSTDQLSSLRAGLAEFEAQIERQSADLITLQQYTREAESSRLIYEYFLNRMKETSVQQGIQQADSRVLSDAVIPNGPSAPRKSMILAISGLLGLMLGTGIVLLREASQNTFRSARELEEMTGRTVMGQIPQIPSRSRRDVISYLYAKPTSSAAEAVRNLRTSVLLSNLDSQPQVIVSTSAIPGEGKTTTSLALAQNLKQMGKRVLLIEGDIRRRVFGQYFQFDQERGLLAVLSGESRFDEVVCHDERIGDILIGEATKANAADVFSSDSFANFITEMRAIYDFIIIDTPPVLVVPDVRIIGQQADAIIFVVKWDSTSKSQVSEALRLFETANLRVSGLVLTQIDAAGMRRYGYGDSYGAYASYGKKYYND</sequence>
<dbReference type="SUPFAM" id="SSF52540">
    <property type="entry name" value="P-loop containing nucleoside triphosphate hydrolases"/>
    <property type="match status" value="1"/>
</dbReference>